<reference evidence="1 2" key="1">
    <citation type="submission" date="2020-04" db="EMBL/GenBank/DDBJ databases">
        <title>Arthrobacter sp. nov.</title>
        <authorList>
            <person name="Liu S."/>
        </authorList>
    </citation>
    <scope>NUCLEOTIDE SEQUENCE [LARGE SCALE GENOMIC DNA]</scope>
    <source>
        <strain evidence="1 2">E918</strain>
    </source>
</reference>
<dbReference type="EMBL" id="JAAZSQ010000018">
    <property type="protein sequence ID" value="NKX56027.1"/>
    <property type="molecule type" value="Genomic_DNA"/>
</dbReference>
<accession>A0A7X6HHS6</accession>
<dbReference type="AlphaFoldDB" id="A0A7X6HHS6"/>
<name>A0A7X6HHS6_9MICC</name>
<dbReference type="Proteomes" id="UP000544090">
    <property type="component" value="Unassembled WGS sequence"/>
</dbReference>
<dbReference type="RefSeq" id="WP_168487975.1">
    <property type="nucleotide sequence ID" value="NZ_JAAZSQ010000018.1"/>
</dbReference>
<keyword evidence="2" id="KW-1185">Reference proteome</keyword>
<sequence>MRLWSVHPRYLDRQALTACWREALLAQAVLNGATRGYTMHPQLARFRSQPSPLQAVGAYLLSIADEAGSRGYRFDRSKVLHLPPRPVLLSLEIGQLDYEWNHLMRKLEVRSPDIATRWAEVLRPDPHPLFTLVEGPVAVWERPGKS</sequence>
<dbReference type="Pfam" id="PF03013">
    <property type="entry name" value="Pyr_excise"/>
    <property type="match status" value="1"/>
</dbReference>
<dbReference type="InterPro" id="IPR004260">
    <property type="entry name" value="Pyr-dimer_DNA_glycosylase"/>
</dbReference>
<evidence type="ECO:0000313" key="1">
    <source>
        <dbReference type="EMBL" id="NKX56027.1"/>
    </source>
</evidence>
<evidence type="ECO:0000313" key="2">
    <source>
        <dbReference type="Proteomes" id="UP000544090"/>
    </source>
</evidence>
<proteinExistence type="predicted"/>
<organism evidence="1 2">
    <name type="scientific">Arthrobacter mobilis</name>
    <dbReference type="NCBI Taxonomy" id="2724944"/>
    <lineage>
        <taxon>Bacteria</taxon>
        <taxon>Bacillati</taxon>
        <taxon>Actinomycetota</taxon>
        <taxon>Actinomycetes</taxon>
        <taxon>Micrococcales</taxon>
        <taxon>Micrococcaceae</taxon>
        <taxon>Arthrobacter</taxon>
    </lineage>
</organism>
<comment type="caution">
    <text evidence="1">The sequence shown here is derived from an EMBL/GenBank/DDBJ whole genome shotgun (WGS) entry which is preliminary data.</text>
</comment>
<protein>
    <submittedName>
        <fullName evidence="1">Pyrimidine dimer DNA glycosylase</fullName>
    </submittedName>
</protein>
<gene>
    <name evidence="1" type="ORF">HGG74_16075</name>
</gene>